<gene>
    <name evidence="1" type="ORF">NIES2119_28465</name>
</gene>
<evidence type="ECO:0008006" key="3">
    <source>
        <dbReference type="Google" id="ProtNLM"/>
    </source>
</evidence>
<dbReference type="OrthoDB" id="9255947at2"/>
<organism evidence="1 2">
    <name type="scientific">[Phormidium ambiguum] IAM M-71</name>
    <dbReference type="NCBI Taxonomy" id="454136"/>
    <lineage>
        <taxon>Bacteria</taxon>
        <taxon>Bacillati</taxon>
        <taxon>Cyanobacteriota</taxon>
        <taxon>Cyanophyceae</taxon>
        <taxon>Oscillatoriophycideae</taxon>
        <taxon>Aerosakkonematales</taxon>
        <taxon>Aerosakkonemataceae</taxon>
        <taxon>Floridanema</taxon>
    </lineage>
</organism>
<name>A0A1U7I5L8_9CYAN</name>
<sequence>MKSIRLTNHAQEQAIERGTNEAEIIDTIITGNRQNAKNGRYKYQATFQYNNDWQGQFYSLKKVVPIVAETDTELVVITVYTFYF</sequence>
<dbReference type="Proteomes" id="UP000185860">
    <property type="component" value="Unassembled WGS sequence"/>
</dbReference>
<evidence type="ECO:0000313" key="1">
    <source>
        <dbReference type="EMBL" id="OKH31544.1"/>
    </source>
</evidence>
<comment type="caution">
    <text evidence="1">The sequence shown here is derived from an EMBL/GenBank/DDBJ whole genome shotgun (WGS) entry which is preliminary data.</text>
</comment>
<dbReference type="AlphaFoldDB" id="A0A1U7I5L8"/>
<reference evidence="1 2" key="1">
    <citation type="submission" date="2016-11" db="EMBL/GenBank/DDBJ databases">
        <title>Draft Genome Sequences of Nine Cyanobacterial Strains from Diverse Habitats.</title>
        <authorList>
            <person name="Zhu T."/>
            <person name="Hou S."/>
            <person name="Lu X."/>
            <person name="Hess W.R."/>
        </authorList>
    </citation>
    <scope>NUCLEOTIDE SEQUENCE [LARGE SCALE GENOMIC DNA]</scope>
    <source>
        <strain evidence="1 2">IAM M-71</strain>
    </source>
</reference>
<evidence type="ECO:0000313" key="2">
    <source>
        <dbReference type="Proteomes" id="UP000185860"/>
    </source>
</evidence>
<dbReference type="Pfam" id="PF14076">
    <property type="entry name" value="DUF4258"/>
    <property type="match status" value="1"/>
</dbReference>
<dbReference type="STRING" id="454136.NIES2119_28465"/>
<dbReference type="InterPro" id="IPR025354">
    <property type="entry name" value="DUF4258"/>
</dbReference>
<protein>
    <recommendedName>
        <fullName evidence="3">DUF4258 domain-containing protein</fullName>
    </recommendedName>
</protein>
<dbReference type="EMBL" id="MRCE01000049">
    <property type="protein sequence ID" value="OKH31544.1"/>
    <property type="molecule type" value="Genomic_DNA"/>
</dbReference>
<proteinExistence type="predicted"/>
<accession>A0A1U7I5L8</accession>
<dbReference type="RefSeq" id="WP_073596871.1">
    <property type="nucleotide sequence ID" value="NZ_MRCE01000049.1"/>
</dbReference>